<organism evidence="2 3">
    <name type="scientific">Penicillium camemberti (strain FM 013)</name>
    <dbReference type="NCBI Taxonomy" id="1429867"/>
    <lineage>
        <taxon>Eukaryota</taxon>
        <taxon>Fungi</taxon>
        <taxon>Dikarya</taxon>
        <taxon>Ascomycota</taxon>
        <taxon>Pezizomycotina</taxon>
        <taxon>Eurotiomycetes</taxon>
        <taxon>Eurotiomycetidae</taxon>
        <taxon>Eurotiales</taxon>
        <taxon>Aspergillaceae</taxon>
        <taxon>Penicillium</taxon>
    </lineage>
</organism>
<dbReference type="AlphaFoldDB" id="A0A0G4P5G6"/>
<feature type="compositionally biased region" description="Polar residues" evidence="1">
    <location>
        <begin position="26"/>
        <end position="44"/>
    </location>
</feature>
<dbReference type="PANTHER" id="PTHR38887:SF1">
    <property type="entry name" value="RAS MODIFICATION PROTEIN ERF4"/>
    <property type="match status" value="1"/>
</dbReference>
<evidence type="ECO:0000313" key="2">
    <source>
        <dbReference type="EMBL" id="CRL21566.1"/>
    </source>
</evidence>
<gene>
    <name evidence="2" type="ORF">PCAMFM013_S006g000106</name>
</gene>
<feature type="compositionally biased region" description="Basic and acidic residues" evidence="1">
    <location>
        <begin position="163"/>
        <end position="189"/>
    </location>
</feature>
<protein>
    <submittedName>
        <fullName evidence="2">Str. FM013</fullName>
    </submittedName>
</protein>
<feature type="region of interest" description="Disordered" evidence="1">
    <location>
        <begin position="606"/>
        <end position="628"/>
    </location>
</feature>
<evidence type="ECO:0000256" key="1">
    <source>
        <dbReference type="SAM" id="MobiDB-lite"/>
    </source>
</evidence>
<proteinExistence type="predicted"/>
<reference evidence="2 3" key="1">
    <citation type="journal article" date="2014" name="Nat. Commun.">
        <title>Multiple recent horizontal transfers of a large genomic region in cheese making fungi.</title>
        <authorList>
            <person name="Cheeseman K."/>
            <person name="Ropars J."/>
            <person name="Renault P."/>
            <person name="Dupont J."/>
            <person name="Gouzy J."/>
            <person name="Branca A."/>
            <person name="Abraham A.L."/>
            <person name="Ceppi M."/>
            <person name="Conseiller E."/>
            <person name="Debuchy R."/>
            <person name="Malagnac F."/>
            <person name="Goarin A."/>
            <person name="Silar P."/>
            <person name="Lacoste S."/>
            <person name="Sallet E."/>
            <person name="Bensimon A."/>
            <person name="Giraud T."/>
            <person name="Brygoo Y."/>
        </authorList>
    </citation>
    <scope>NUCLEOTIDE SEQUENCE [LARGE SCALE GENOMIC DNA]</scope>
    <source>
        <strain evidence="3">FM 013</strain>
    </source>
</reference>
<accession>A0A0G4P5G6</accession>
<evidence type="ECO:0000313" key="3">
    <source>
        <dbReference type="Proteomes" id="UP000053732"/>
    </source>
</evidence>
<dbReference type="Proteomes" id="UP000053732">
    <property type="component" value="Unassembled WGS sequence"/>
</dbReference>
<dbReference type="PANTHER" id="PTHR38887">
    <property type="entry name" value="CHROMOSOME 21, WHOLE GENOME SHOTGUN SEQUENCE"/>
    <property type="match status" value="1"/>
</dbReference>
<name>A0A0G4P5G6_PENC3</name>
<dbReference type="InterPro" id="IPR053221">
    <property type="entry name" value="Burnettramic_acid_biosynth"/>
</dbReference>
<keyword evidence="3" id="KW-1185">Reference proteome</keyword>
<feature type="region of interest" description="Disordered" evidence="1">
    <location>
        <begin position="151"/>
        <end position="189"/>
    </location>
</feature>
<sequence>MGKGLAKIIGFTSEAIHAAKNRDKGSTSASISKYVSETPRSTTDVQREEVNFVVVEGVTNSDQREIHVPQAHAELEDTEILRENLDLSTEDLPPDSPGTNQYNEVTEGDYQAGVDSHGAVTDTKCAHSRGMDADEAAWQLDEQTEELAPPGYEQHEQQPGTENDPRGRWIHPENDPDTIEKGDSEDEQVKKRERMIRALATMAGPPPTQLKRLPFPVIIPQRRPGSKKRGFVRAYAPVLEDCGLSQDFFLKFISDFHKASQASKWLQVVYVAANVTGFSPMLAVSATAASIAIVAGIALELQIGKRTNSFLDRANQEIFMPRGQYAMIMRFTDRPLKKAQKGENTGNAHFGDPEADRLGGLFSMEQINFNQSGERSEDGSSISQHQRLEFDAAATISKFTYSAEHPQMNSWQKRLKDYRKASGTTVNDAHLPQCAPLVFPEIDRAAIRARDGLEPKSSFQSGATWVRDYIDRKEQESFETDHQGSALAVPKSERPAFKSRFNDPNHPASSGKLLSVLSGGHYHSKPGLLERAGTAIKESQDKKRAAQGLPPSETFKQALNRKKKEANNRFNPLKEDVMYLMIVNMPTEDELRESVAQLQYLSRQNDLAGEETLGSSVDENTLAGGLRD</sequence>
<dbReference type="EMBL" id="HG793139">
    <property type="protein sequence ID" value="CRL21566.1"/>
    <property type="molecule type" value="Genomic_DNA"/>
</dbReference>
<feature type="region of interest" description="Disordered" evidence="1">
    <location>
        <begin position="21"/>
        <end position="45"/>
    </location>
</feature>